<dbReference type="PANTHER" id="PTHR32120">
    <property type="entry name" value="SMALL RIBOSOMAL SUBUNIT BIOGENESIS GTPASE RSGA"/>
    <property type="match status" value="1"/>
</dbReference>
<evidence type="ECO:0000256" key="8">
    <source>
        <dbReference type="ARBA" id="ARBA00022884"/>
    </source>
</evidence>
<gene>
    <name evidence="10" type="primary">rsgA</name>
    <name evidence="14" type="ORF">BC351_02660</name>
</gene>
<dbReference type="PROSITE" id="PS50936">
    <property type="entry name" value="ENGC_GTPASE"/>
    <property type="match status" value="1"/>
</dbReference>
<dbReference type="InterPro" id="IPR004881">
    <property type="entry name" value="Ribosome_biogen_GTPase_RsgA"/>
</dbReference>
<evidence type="ECO:0000256" key="2">
    <source>
        <dbReference type="ARBA" id="ARBA00022517"/>
    </source>
</evidence>
<evidence type="ECO:0000256" key="10">
    <source>
        <dbReference type="HAMAP-Rule" id="MF_01820"/>
    </source>
</evidence>
<feature type="domain" description="EngC GTPase" evidence="12">
    <location>
        <begin position="111"/>
        <end position="258"/>
    </location>
</feature>
<proteinExistence type="inferred from homology"/>
<keyword evidence="8 10" id="KW-0694">RNA-binding</keyword>
<keyword evidence="3 10" id="KW-0479">Metal-binding</keyword>
<dbReference type="PANTHER" id="PTHR32120:SF10">
    <property type="entry name" value="SMALL RIBOSOMAL SUBUNIT BIOGENESIS GTPASE RSGA"/>
    <property type="match status" value="1"/>
</dbReference>
<comment type="caution">
    <text evidence="14">The sequence shown here is derived from an EMBL/GenBank/DDBJ whole genome shotgun (WGS) entry which is preliminary data.</text>
</comment>
<name>A0A1V4HTU3_9BACL</name>
<evidence type="ECO:0000256" key="4">
    <source>
        <dbReference type="ARBA" id="ARBA00022730"/>
    </source>
</evidence>
<dbReference type="OrthoDB" id="9809485at2"/>
<protein>
    <recommendedName>
        <fullName evidence="10">Small ribosomal subunit biogenesis GTPase RsgA</fullName>
        <ecNumber evidence="10">3.6.1.-</ecNumber>
    </recommendedName>
</protein>
<keyword evidence="9 10" id="KW-0342">GTP-binding</keyword>
<comment type="subunit">
    <text evidence="10">Monomer. Associates with 30S ribosomal subunit, binds 16S rRNA.</text>
</comment>
<reference evidence="15" key="1">
    <citation type="submission" date="2016-07" db="EMBL/GenBank/DDBJ databases">
        <authorList>
            <person name="Florea S."/>
            <person name="Webb J.S."/>
            <person name="Jaromczyk J."/>
            <person name="Schardl C.L."/>
        </authorList>
    </citation>
    <scope>NUCLEOTIDE SEQUENCE [LARGE SCALE GENOMIC DNA]</scope>
    <source>
        <strain evidence="15">CY1</strain>
    </source>
</reference>
<feature type="binding site" evidence="10">
    <location>
        <position position="283"/>
    </location>
    <ligand>
        <name>Zn(2+)</name>
        <dbReference type="ChEBI" id="CHEBI:29105"/>
    </ligand>
</feature>
<feature type="domain" description="CP-type G" evidence="13">
    <location>
        <begin position="102"/>
        <end position="260"/>
    </location>
</feature>
<feature type="binding site" evidence="10">
    <location>
        <position position="290"/>
    </location>
    <ligand>
        <name>Zn(2+)</name>
        <dbReference type="ChEBI" id="CHEBI:29105"/>
    </ligand>
</feature>
<dbReference type="InterPro" id="IPR027417">
    <property type="entry name" value="P-loop_NTPase"/>
</dbReference>
<dbReference type="Gene3D" id="1.10.40.50">
    <property type="entry name" value="Probable gtpase engc, domain 3"/>
    <property type="match status" value="1"/>
</dbReference>
<dbReference type="SUPFAM" id="SSF50249">
    <property type="entry name" value="Nucleic acid-binding proteins"/>
    <property type="match status" value="1"/>
</dbReference>
<dbReference type="GO" id="GO:0005737">
    <property type="term" value="C:cytoplasm"/>
    <property type="evidence" value="ECO:0007669"/>
    <property type="project" value="UniProtKB-SubCell"/>
</dbReference>
<evidence type="ECO:0000256" key="5">
    <source>
        <dbReference type="ARBA" id="ARBA00022741"/>
    </source>
</evidence>
<keyword evidence="4 10" id="KW-0699">rRNA-binding</keyword>
<dbReference type="EC" id="3.6.1.-" evidence="10"/>
<dbReference type="GO" id="GO:0019843">
    <property type="term" value="F:rRNA binding"/>
    <property type="evidence" value="ECO:0007669"/>
    <property type="project" value="UniProtKB-KW"/>
</dbReference>
<dbReference type="Proteomes" id="UP000190626">
    <property type="component" value="Unassembled WGS sequence"/>
</dbReference>
<dbReference type="STRING" id="1469647.BC351_02660"/>
<dbReference type="GO" id="GO:0003924">
    <property type="term" value="F:GTPase activity"/>
    <property type="evidence" value="ECO:0007669"/>
    <property type="project" value="UniProtKB-UniRule"/>
</dbReference>
<feature type="region of interest" description="Disordered" evidence="11">
    <location>
        <begin position="326"/>
        <end position="357"/>
    </location>
</feature>
<dbReference type="AlphaFoldDB" id="A0A1V4HTU3"/>
<dbReference type="SUPFAM" id="SSF52540">
    <property type="entry name" value="P-loop containing nucleoside triphosphate hydrolases"/>
    <property type="match status" value="1"/>
</dbReference>
<accession>A0A1V4HTU3</accession>
<evidence type="ECO:0000313" key="15">
    <source>
        <dbReference type="Proteomes" id="UP000190626"/>
    </source>
</evidence>
<dbReference type="HAMAP" id="MF_01820">
    <property type="entry name" value="GTPase_RsgA"/>
    <property type="match status" value="1"/>
</dbReference>
<dbReference type="Gene3D" id="3.40.50.300">
    <property type="entry name" value="P-loop containing nucleotide triphosphate hydrolases"/>
    <property type="match status" value="1"/>
</dbReference>
<keyword evidence="7 10" id="KW-0862">Zinc</keyword>
<dbReference type="InterPro" id="IPR012340">
    <property type="entry name" value="NA-bd_OB-fold"/>
</dbReference>
<keyword evidence="6 10" id="KW-0378">Hydrolase</keyword>
<keyword evidence="5 10" id="KW-0547">Nucleotide-binding</keyword>
<comment type="cofactor">
    <cofactor evidence="10">
        <name>Zn(2+)</name>
        <dbReference type="ChEBI" id="CHEBI:29105"/>
    </cofactor>
    <text evidence="10">Binds 1 zinc ion per subunit.</text>
</comment>
<sequence>MIDLKTYGYTGVEAISDGLLPGRVTELRRERFTVMTERGEVTAVLKGAFYRKVETHVDFPCVGDFVLLHYNESGDSLIVKVLPRRSKFSRADYSGHAAGYAKTVLEQVVATNFDYVFILSSLNWDFNVTRIMRYLTQAWQSGGQPVVILTKVDLVENYNLPLTAITQSISDVPVHAICSHTRLGLNELAPYLMPGKTVVFLGMSGVGKSSLLNALIEQDVMKVQAIREVDSRGRHTTTHRQLFLLPSGSMVIDTPGMRELGLFDADQGIRVSFTDVEEWFHQCRFTDCRHQAEPGCAVLAGLADGSLPRERWAHYVAQQHENKYVQDKTSSVIGKRDRNKTNTTWSKQKKKNGGMKK</sequence>
<keyword evidence="1 10" id="KW-0963">Cytoplasm</keyword>
<dbReference type="InterPro" id="IPR010914">
    <property type="entry name" value="RsgA_GTPase_dom"/>
</dbReference>
<dbReference type="GO" id="GO:0046872">
    <property type="term" value="F:metal ion binding"/>
    <property type="evidence" value="ECO:0007669"/>
    <property type="project" value="UniProtKB-KW"/>
</dbReference>
<keyword evidence="2 10" id="KW-0690">Ribosome biogenesis</keyword>
<evidence type="ECO:0000259" key="12">
    <source>
        <dbReference type="PROSITE" id="PS50936"/>
    </source>
</evidence>
<keyword evidence="15" id="KW-1185">Reference proteome</keyword>
<dbReference type="PROSITE" id="PS51721">
    <property type="entry name" value="G_CP"/>
    <property type="match status" value="1"/>
</dbReference>
<dbReference type="NCBIfam" id="TIGR00157">
    <property type="entry name" value="ribosome small subunit-dependent GTPase A"/>
    <property type="match status" value="1"/>
</dbReference>
<feature type="binding site" evidence="10">
    <location>
        <begin position="202"/>
        <end position="210"/>
    </location>
    <ligand>
        <name>GTP</name>
        <dbReference type="ChEBI" id="CHEBI:37565"/>
    </ligand>
</feature>
<organism evidence="14 15">
    <name type="scientific">Paenibacillus ferrarius</name>
    <dbReference type="NCBI Taxonomy" id="1469647"/>
    <lineage>
        <taxon>Bacteria</taxon>
        <taxon>Bacillati</taxon>
        <taxon>Bacillota</taxon>
        <taxon>Bacilli</taxon>
        <taxon>Bacillales</taxon>
        <taxon>Paenibacillaceae</taxon>
        <taxon>Paenibacillus</taxon>
    </lineage>
</organism>
<evidence type="ECO:0000256" key="6">
    <source>
        <dbReference type="ARBA" id="ARBA00022801"/>
    </source>
</evidence>
<feature type="compositionally biased region" description="Basic residues" evidence="11">
    <location>
        <begin position="347"/>
        <end position="357"/>
    </location>
</feature>
<evidence type="ECO:0000259" key="13">
    <source>
        <dbReference type="PROSITE" id="PS51721"/>
    </source>
</evidence>
<comment type="function">
    <text evidence="10">One of several proteins that assist in the late maturation steps of the functional core of the 30S ribosomal subunit. Helps release RbfA from mature subunits. May play a role in the assembly of ribosomal proteins into the subunit. Circularly permuted GTPase that catalyzes slow GTP hydrolysis, GTPase activity is stimulated by the 30S ribosomal subunit.</text>
</comment>
<comment type="similarity">
    <text evidence="10">Belongs to the TRAFAC class YlqF/YawG GTPase family. RsgA subfamily.</text>
</comment>
<evidence type="ECO:0000256" key="11">
    <source>
        <dbReference type="SAM" id="MobiDB-lite"/>
    </source>
</evidence>
<dbReference type="EMBL" id="MBTG01000001">
    <property type="protein sequence ID" value="OPH62218.1"/>
    <property type="molecule type" value="Genomic_DNA"/>
</dbReference>
<feature type="binding site" evidence="10">
    <location>
        <begin position="150"/>
        <end position="153"/>
    </location>
    <ligand>
        <name>GTP</name>
        <dbReference type="ChEBI" id="CHEBI:37565"/>
    </ligand>
</feature>
<feature type="binding site" evidence="10">
    <location>
        <position position="296"/>
    </location>
    <ligand>
        <name>Zn(2+)</name>
        <dbReference type="ChEBI" id="CHEBI:29105"/>
    </ligand>
</feature>
<dbReference type="CDD" id="cd01854">
    <property type="entry name" value="YjeQ_EngC"/>
    <property type="match status" value="1"/>
</dbReference>
<evidence type="ECO:0000313" key="14">
    <source>
        <dbReference type="EMBL" id="OPH62218.1"/>
    </source>
</evidence>
<dbReference type="GO" id="GO:0042274">
    <property type="term" value="P:ribosomal small subunit biogenesis"/>
    <property type="evidence" value="ECO:0007669"/>
    <property type="project" value="UniProtKB-UniRule"/>
</dbReference>
<feature type="binding site" evidence="10">
    <location>
        <position position="288"/>
    </location>
    <ligand>
        <name>Zn(2+)</name>
        <dbReference type="ChEBI" id="CHEBI:29105"/>
    </ligand>
</feature>
<comment type="subcellular location">
    <subcellularLocation>
        <location evidence="10">Cytoplasm</location>
    </subcellularLocation>
</comment>
<evidence type="ECO:0000256" key="3">
    <source>
        <dbReference type="ARBA" id="ARBA00022723"/>
    </source>
</evidence>
<dbReference type="InterPro" id="IPR030378">
    <property type="entry name" value="G_CP_dom"/>
</dbReference>
<dbReference type="Pfam" id="PF03193">
    <property type="entry name" value="RsgA_GTPase"/>
    <property type="match status" value="1"/>
</dbReference>
<dbReference type="GO" id="GO:0005525">
    <property type="term" value="F:GTP binding"/>
    <property type="evidence" value="ECO:0007669"/>
    <property type="project" value="UniProtKB-UniRule"/>
</dbReference>
<evidence type="ECO:0000256" key="9">
    <source>
        <dbReference type="ARBA" id="ARBA00023134"/>
    </source>
</evidence>
<evidence type="ECO:0000256" key="1">
    <source>
        <dbReference type="ARBA" id="ARBA00022490"/>
    </source>
</evidence>
<evidence type="ECO:0000256" key="7">
    <source>
        <dbReference type="ARBA" id="ARBA00022833"/>
    </source>
</evidence>